<dbReference type="InterPro" id="IPR011009">
    <property type="entry name" value="Kinase-like_dom_sf"/>
</dbReference>
<dbReference type="InterPro" id="IPR004119">
    <property type="entry name" value="EcKL"/>
</dbReference>
<keyword evidence="2" id="KW-1185">Reference proteome</keyword>
<accession>A0A482W6R6</accession>
<evidence type="ECO:0000313" key="2">
    <source>
        <dbReference type="Proteomes" id="UP000292052"/>
    </source>
</evidence>
<dbReference type="PANTHER" id="PTHR11012:SF30">
    <property type="entry name" value="PROTEIN KINASE-LIKE DOMAIN-CONTAINING"/>
    <property type="match status" value="1"/>
</dbReference>
<dbReference type="GO" id="GO:0016301">
    <property type="term" value="F:kinase activity"/>
    <property type="evidence" value="ECO:0007669"/>
    <property type="project" value="UniProtKB-KW"/>
</dbReference>
<comment type="caution">
    <text evidence="1">The sequence shown here is derived from an EMBL/GenBank/DDBJ whole genome shotgun (WGS) entry which is preliminary data.</text>
</comment>
<dbReference type="Proteomes" id="UP000292052">
    <property type="component" value="Unassembled WGS sequence"/>
</dbReference>
<dbReference type="SUPFAM" id="SSF56112">
    <property type="entry name" value="Protein kinase-like (PK-like)"/>
    <property type="match status" value="1"/>
</dbReference>
<keyword evidence="1" id="KW-0418">Kinase</keyword>
<dbReference type="OrthoDB" id="8114163at2759"/>
<dbReference type="Pfam" id="PF02958">
    <property type="entry name" value="EcKL"/>
    <property type="match status" value="1"/>
</dbReference>
<protein>
    <submittedName>
        <fullName evidence="1">EcKinase and/or DUF1679 domain containing protein</fullName>
    </submittedName>
</protein>
<gene>
    <name evidence="1" type="ORF">BDFB_015039</name>
</gene>
<name>A0A482W6R6_ASBVE</name>
<proteinExistence type="predicted"/>
<reference evidence="1 2" key="1">
    <citation type="submission" date="2017-03" db="EMBL/GenBank/DDBJ databases">
        <title>Genome of the blue death feigning beetle - Asbolus verrucosus.</title>
        <authorList>
            <person name="Rider S.D."/>
        </authorList>
    </citation>
    <scope>NUCLEOTIDE SEQUENCE [LARGE SCALE GENOMIC DNA]</scope>
    <source>
        <strain evidence="1">Butters</strain>
        <tissue evidence="1">Head and leg muscle</tissue>
    </source>
</reference>
<keyword evidence="1" id="KW-0808">Transferase</keyword>
<sequence>MCKYEDDQRTKLSPVNFLDFQLCRLASPVYDLSYFLLCCLPEEDVQNFDDIIKVYYKRFTSFLRELGSDPNKIFPFEELMN</sequence>
<evidence type="ECO:0000313" key="1">
    <source>
        <dbReference type="EMBL" id="RZC40881.1"/>
    </source>
</evidence>
<dbReference type="AlphaFoldDB" id="A0A482W6R6"/>
<dbReference type="EMBL" id="QDEB01022201">
    <property type="protein sequence ID" value="RZC40881.1"/>
    <property type="molecule type" value="Genomic_DNA"/>
</dbReference>
<dbReference type="PANTHER" id="PTHR11012">
    <property type="entry name" value="PROTEIN KINASE-LIKE DOMAIN-CONTAINING"/>
    <property type="match status" value="1"/>
</dbReference>
<organism evidence="1 2">
    <name type="scientific">Asbolus verrucosus</name>
    <name type="common">Desert ironclad beetle</name>
    <dbReference type="NCBI Taxonomy" id="1661398"/>
    <lineage>
        <taxon>Eukaryota</taxon>
        <taxon>Metazoa</taxon>
        <taxon>Ecdysozoa</taxon>
        <taxon>Arthropoda</taxon>
        <taxon>Hexapoda</taxon>
        <taxon>Insecta</taxon>
        <taxon>Pterygota</taxon>
        <taxon>Neoptera</taxon>
        <taxon>Endopterygota</taxon>
        <taxon>Coleoptera</taxon>
        <taxon>Polyphaga</taxon>
        <taxon>Cucujiformia</taxon>
        <taxon>Tenebrionidae</taxon>
        <taxon>Pimeliinae</taxon>
        <taxon>Asbolus</taxon>
    </lineage>
</organism>
<feature type="non-terminal residue" evidence="1">
    <location>
        <position position="81"/>
    </location>
</feature>